<evidence type="ECO:0000313" key="7">
    <source>
        <dbReference type="EMBL" id="KUK36897.1"/>
    </source>
</evidence>
<proteinExistence type="predicted"/>
<evidence type="ECO:0000256" key="2">
    <source>
        <dbReference type="ARBA" id="ARBA00022692"/>
    </source>
</evidence>
<dbReference type="EMBL" id="LGFO01000029">
    <property type="protein sequence ID" value="KUK36897.1"/>
    <property type="molecule type" value="Genomic_DNA"/>
</dbReference>
<feature type="transmembrane region" description="Helical" evidence="5">
    <location>
        <begin position="141"/>
        <end position="159"/>
    </location>
</feature>
<feature type="transmembrane region" description="Helical" evidence="5">
    <location>
        <begin position="310"/>
        <end position="328"/>
    </location>
</feature>
<dbReference type="GO" id="GO:0005886">
    <property type="term" value="C:plasma membrane"/>
    <property type="evidence" value="ECO:0007669"/>
    <property type="project" value="TreeGrafter"/>
</dbReference>
<feature type="domain" description="Sodium/calcium exchanger membrane region" evidence="6">
    <location>
        <begin position="189"/>
        <end position="328"/>
    </location>
</feature>
<feature type="transmembrane region" description="Helical" evidence="5">
    <location>
        <begin position="117"/>
        <end position="135"/>
    </location>
</feature>
<feature type="transmembrane region" description="Helical" evidence="5">
    <location>
        <begin position="185"/>
        <end position="206"/>
    </location>
</feature>
<accession>A0A101FH43</accession>
<keyword evidence="2 5" id="KW-0812">Transmembrane</keyword>
<sequence>MAFLLLILSLGMILFAAKIFTNGVEWLGVRLKLTEGAVGSILAAVGTAMPESLIPLIAFLFGKGLEQQHIGIGAIIGAPFMLSTLAFFISGLVVVLEARQRLDFPFLIVDERVVRRDLAFFFVGYSLGIGAAFINNELLENLIAVFLLAWYCFYVWLTLRIGHTTGHDSELHPLYFSSSRRNPRLLLIIIQVLFALLVLIAGADLFVDNVEVIAKMIGIPSFILSLIIAPIATELPEKFNSIIWLTQKKDTLAIGNITGAMVFQSVVLPSIGILFTDWHFVFGALVPVLLTYVSAGLVFLSLATLKKLNAYALLAGGLFYVIFLLFTIV</sequence>
<dbReference type="PANTHER" id="PTHR10846">
    <property type="entry name" value="SODIUM/POTASSIUM/CALCIUM EXCHANGER"/>
    <property type="match status" value="1"/>
</dbReference>
<reference evidence="8" key="1">
    <citation type="journal article" date="2015" name="MBio">
        <title>Genome-Resolved Metagenomic Analysis Reveals Roles for Candidate Phyla and Other Microbial Community Members in Biogeochemical Transformations in Oil Reservoirs.</title>
        <authorList>
            <person name="Hu P."/>
            <person name="Tom L."/>
            <person name="Singh A."/>
            <person name="Thomas B.C."/>
            <person name="Baker B.J."/>
            <person name="Piceno Y.M."/>
            <person name="Andersen G.L."/>
            <person name="Banfield J.F."/>
        </authorList>
    </citation>
    <scope>NUCLEOTIDE SEQUENCE [LARGE SCALE GENOMIC DNA]</scope>
</reference>
<dbReference type="InterPro" id="IPR044880">
    <property type="entry name" value="NCX_ion-bd_dom_sf"/>
</dbReference>
<feature type="transmembrane region" description="Helical" evidence="5">
    <location>
        <begin position="281"/>
        <end position="303"/>
    </location>
</feature>
<evidence type="ECO:0000256" key="5">
    <source>
        <dbReference type="SAM" id="Phobius"/>
    </source>
</evidence>
<comment type="caution">
    <text evidence="7">The sequence shown here is derived from an EMBL/GenBank/DDBJ whole genome shotgun (WGS) entry which is preliminary data.</text>
</comment>
<dbReference type="GO" id="GO:0006874">
    <property type="term" value="P:intracellular calcium ion homeostasis"/>
    <property type="evidence" value="ECO:0007669"/>
    <property type="project" value="TreeGrafter"/>
</dbReference>
<comment type="subcellular location">
    <subcellularLocation>
        <location evidence="1">Membrane</location>
        <topology evidence="1">Multi-pass membrane protein</topology>
    </subcellularLocation>
</comment>
<feature type="domain" description="Sodium/calcium exchanger membrane region" evidence="6">
    <location>
        <begin position="2"/>
        <end position="158"/>
    </location>
</feature>
<dbReference type="AlphaFoldDB" id="A0A101FH43"/>
<dbReference type="PATRIC" id="fig|85874.4.peg.1537"/>
<dbReference type="GO" id="GO:0008273">
    <property type="term" value="F:calcium, potassium:sodium antiporter activity"/>
    <property type="evidence" value="ECO:0007669"/>
    <property type="project" value="TreeGrafter"/>
</dbReference>
<evidence type="ECO:0000256" key="3">
    <source>
        <dbReference type="ARBA" id="ARBA00022989"/>
    </source>
</evidence>
<gene>
    <name evidence="7" type="ORF">XD66_0399</name>
</gene>
<organism evidence="7 8">
    <name type="scientific">Thermacetogenium phaeum</name>
    <dbReference type="NCBI Taxonomy" id="85874"/>
    <lineage>
        <taxon>Bacteria</taxon>
        <taxon>Bacillati</taxon>
        <taxon>Bacillota</taxon>
        <taxon>Clostridia</taxon>
        <taxon>Thermoanaerobacterales</taxon>
        <taxon>Thermoanaerobacteraceae</taxon>
        <taxon>Thermacetogenium</taxon>
    </lineage>
</organism>
<name>A0A101FH43_9THEO</name>
<keyword evidence="3 5" id="KW-1133">Transmembrane helix</keyword>
<dbReference type="InterPro" id="IPR004481">
    <property type="entry name" value="K/Na/Ca-exchanger"/>
</dbReference>
<dbReference type="Pfam" id="PF01699">
    <property type="entry name" value="Na_Ca_ex"/>
    <property type="match status" value="2"/>
</dbReference>
<dbReference type="Gene3D" id="1.20.1420.30">
    <property type="entry name" value="NCX, central ion-binding region"/>
    <property type="match status" value="1"/>
</dbReference>
<dbReference type="GO" id="GO:0005262">
    <property type="term" value="F:calcium channel activity"/>
    <property type="evidence" value="ECO:0007669"/>
    <property type="project" value="TreeGrafter"/>
</dbReference>
<dbReference type="Proteomes" id="UP000053326">
    <property type="component" value="Unassembled WGS sequence"/>
</dbReference>
<dbReference type="PANTHER" id="PTHR10846:SF8">
    <property type="entry name" value="INNER MEMBRANE PROTEIN YRBG"/>
    <property type="match status" value="1"/>
</dbReference>
<evidence type="ECO:0000256" key="1">
    <source>
        <dbReference type="ARBA" id="ARBA00004141"/>
    </source>
</evidence>
<feature type="transmembrane region" description="Helical" evidence="5">
    <location>
        <begin position="70"/>
        <end position="96"/>
    </location>
</feature>
<feature type="transmembrane region" description="Helical" evidence="5">
    <location>
        <begin position="253"/>
        <end position="275"/>
    </location>
</feature>
<evidence type="ECO:0000256" key="4">
    <source>
        <dbReference type="ARBA" id="ARBA00023136"/>
    </source>
</evidence>
<feature type="transmembrane region" description="Helical" evidence="5">
    <location>
        <begin position="212"/>
        <end position="232"/>
    </location>
</feature>
<protein>
    <submittedName>
        <fullName evidence="7">Sodium/calcium exchanger</fullName>
    </submittedName>
</protein>
<dbReference type="InterPro" id="IPR004837">
    <property type="entry name" value="NaCa_Exmemb"/>
</dbReference>
<keyword evidence="4 5" id="KW-0472">Membrane</keyword>
<evidence type="ECO:0000259" key="6">
    <source>
        <dbReference type="Pfam" id="PF01699"/>
    </source>
</evidence>
<evidence type="ECO:0000313" key="8">
    <source>
        <dbReference type="Proteomes" id="UP000053326"/>
    </source>
</evidence>